<keyword evidence="3" id="KW-1185">Reference proteome</keyword>
<proteinExistence type="predicted"/>
<keyword evidence="1" id="KW-1133">Transmembrane helix</keyword>
<sequence>MTSYSLVPSGAQLMSLLCETNMPSGSPRYKRDVELSFGSPVRGLPSLTTTNSNNPNWTTLMVFLNTKLITGISFIVVYLTAIATPVVQGLPATEARTDHLVCGLDVAPYCPSGYVCCGPYFEPINGGNGTAYGSCYPAHGICPD</sequence>
<keyword evidence="1" id="KW-0812">Transmembrane</keyword>
<name>A0A1Q3EQL1_LENED</name>
<keyword evidence="1" id="KW-0472">Membrane</keyword>
<feature type="transmembrane region" description="Helical" evidence="1">
    <location>
        <begin position="68"/>
        <end position="87"/>
    </location>
</feature>
<protein>
    <submittedName>
        <fullName evidence="2">Uncharacterized protein</fullName>
    </submittedName>
</protein>
<evidence type="ECO:0000313" key="2">
    <source>
        <dbReference type="EMBL" id="GAW09475.1"/>
    </source>
</evidence>
<dbReference type="AlphaFoldDB" id="A0A1Q3EQL1"/>
<organism evidence="2 3">
    <name type="scientific">Lentinula edodes</name>
    <name type="common">Shiitake mushroom</name>
    <name type="synonym">Lentinus edodes</name>
    <dbReference type="NCBI Taxonomy" id="5353"/>
    <lineage>
        <taxon>Eukaryota</taxon>
        <taxon>Fungi</taxon>
        <taxon>Dikarya</taxon>
        <taxon>Basidiomycota</taxon>
        <taxon>Agaricomycotina</taxon>
        <taxon>Agaricomycetes</taxon>
        <taxon>Agaricomycetidae</taxon>
        <taxon>Agaricales</taxon>
        <taxon>Marasmiineae</taxon>
        <taxon>Omphalotaceae</taxon>
        <taxon>Lentinula</taxon>
    </lineage>
</organism>
<reference evidence="2 3" key="2">
    <citation type="submission" date="2017-02" db="EMBL/GenBank/DDBJ databases">
        <title>A genome survey and senescence transcriptome analysis in Lentinula edodes.</title>
        <authorList>
            <person name="Sakamoto Y."/>
            <person name="Nakade K."/>
            <person name="Sato S."/>
            <person name="Yoshida Y."/>
            <person name="Miyazaki K."/>
            <person name="Natsume S."/>
            <person name="Konno N."/>
        </authorList>
    </citation>
    <scope>NUCLEOTIDE SEQUENCE [LARGE SCALE GENOMIC DNA]</scope>
    <source>
        <strain evidence="2 3">NBRC 111202</strain>
    </source>
</reference>
<reference evidence="2 3" key="1">
    <citation type="submission" date="2016-08" db="EMBL/GenBank/DDBJ databases">
        <authorList>
            <consortium name="Lentinula edodes genome sequencing consortium"/>
            <person name="Sakamoto Y."/>
            <person name="Nakade K."/>
            <person name="Sato S."/>
            <person name="Yoshida Y."/>
            <person name="Miyazaki K."/>
            <person name="Natsume S."/>
            <person name="Konno N."/>
        </authorList>
    </citation>
    <scope>NUCLEOTIDE SEQUENCE [LARGE SCALE GENOMIC DNA]</scope>
    <source>
        <strain evidence="2 3">NBRC 111202</strain>
    </source>
</reference>
<dbReference type="EMBL" id="BDGU01001087">
    <property type="protein sequence ID" value="GAW09475.1"/>
    <property type="molecule type" value="Genomic_DNA"/>
</dbReference>
<dbReference type="Proteomes" id="UP000188533">
    <property type="component" value="Unassembled WGS sequence"/>
</dbReference>
<evidence type="ECO:0000256" key="1">
    <source>
        <dbReference type="SAM" id="Phobius"/>
    </source>
</evidence>
<accession>A0A1Q3EQL1</accession>
<gene>
    <name evidence="2" type="ORF">LENED_011630</name>
</gene>
<comment type="caution">
    <text evidence="2">The sequence shown here is derived from an EMBL/GenBank/DDBJ whole genome shotgun (WGS) entry which is preliminary data.</text>
</comment>
<evidence type="ECO:0000313" key="3">
    <source>
        <dbReference type="Proteomes" id="UP000188533"/>
    </source>
</evidence>